<dbReference type="InterPro" id="IPR010131">
    <property type="entry name" value="MdtP/NodT-like"/>
</dbReference>
<comment type="subcellular location">
    <subcellularLocation>
        <location evidence="2">Cell outer membrane</location>
        <topology evidence="2">Lipid-anchor</topology>
    </subcellularLocation>
</comment>
<evidence type="ECO:0000313" key="3">
    <source>
        <dbReference type="EMBL" id="MEJ6498282.1"/>
    </source>
</evidence>
<keyword evidence="2" id="KW-1134">Transmembrane beta strand</keyword>
<keyword evidence="2" id="KW-0472">Membrane</keyword>
<sequence length="490" mass="54643">MFNTLSKFTLNFSMIFLVSACSLAPDYQQPTKPIYQNWENSTKGIDTHQGETVGTLEWQSFVIDENLKVIVEIALENNRDLRQVLLNVEAVRAQYQIERADELPSFNISADASRHRQALNALELRGSSGPSNARYQNEYNAYIGMSAYEIDLFGRVRNMSEAGLQRYLASEQGAMSAQISLISEVIQAYLRRNGAQQRYALTQKILDAQELSLKLVEQSFKMGAVTELDYQEGLTLVQRMRVDLQKVQRELHRANIALMLLVGTDSSEIHLPDSPSYSALVVQDIGPGAPSDLLIHRPDIKAAEHQLIARNANIGAARAAFFPSVTLTGMYGGVSSEFSELFNSGQRGWNFGPQINLPIFDGGRNQANLDLAILRKDIAVAAYEETIQIAFKEVSDSLADVETLTREEVEQKRLQRATSRALELSEIRYQEGADNHLRLLDAQRNAFTSQIALLDVMTQRQLALASLFKTLGGGWQAPIVKAPSSLDRDI</sequence>
<evidence type="ECO:0000313" key="4">
    <source>
        <dbReference type="Proteomes" id="UP001377972"/>
    </source>
</evidence>
<dbReference type="EMBL" id="JAQPZS010000027">
    <property type="protein sequence ID" value="MEJ6498282.1"/>
    <property type="molecule type" value="Genomic_DNA"/>
</dbReference>
<dbReference type="SUPFAM" id="SSF56954">
    <property type="entry name" value="Outer membrane efflux proteins (OEP)"/>
    <property type="match status" value="1"/>
</dbReference>
<dbReference type="Proteomes" id="UP001377972">
    <property type="component" value="Unassembled WGS sequence"/>
</dbReference>
<keyword evidence="2" id="KW-0812">Transmembrane</keyword>
<dbReference type="InterPro" id="IPR003423">
    <property type="entry name" value="OMP_efflux"/>
</dbReference>
<gene>
    <name evidence="3" type="ORF">PQI24_19785</name>
</gene>
<dbReference type="Pfam" id="PF02321">
    <property type="entry name" value="OEP"/>
    <property type="match status" value="2"/>
</dbReference>
<evidence type="ECO:0000256" key="2">
    <source>
        <dbReference type="RuleBase" id="RU362097"/>
    </source>
</evidence>
<dbReference type="PANTHER" id="PTHR30203">
    <property type="entry name" value="OUTER MEMBRANE CATION EFFLUX PROTEIN"/>
    <property type="match status" value="1"/>
</dbReference>
<dbReference type="PANTHER" id="PTHR30203:SF32">
    <property type="entry name" value="CATION EFFLUX SYSTEM PROTEIN CUSC"/>
    <property type="match status" value="1"/>
</dbReference>
<feature type="signal peptide" evidence="2">
    <location>
        <begin position="1"/>
        <end position="24"/>
    </location>
</feature>
<dbReference type="Gene3D" id="1.20.1600.10">
    <property type="entry name" value="Outer membrane efflux proteins (OEP)"/>
    <property type="match status" value="1"/>
</dbReference>
<dbReference type="RefSeq" id="WP_339982518.1">
    <property type="nucleotide sequence ID" value="NZ_JAQPZS010000027.1"/>
</dbReference>
<organism evidence="3 4">
    <name type="scientific">Pseudoalteromonas lipolytica</name>
    <dbReference type="NCBI Taxonomy" id="570156"/>
    <lineage>
        <taxon>Bacteria</taxon>
        <taxon>Pseudomonadati</taxon>
        <taxon>Pseudomonadota</taxon>
        <taxon>Gammaproteobacteria</taxon>
        <taxon>Alteromonadales</taxon>
        <taxon>Pseudoalteromonadaceae</taxon>
        <taxon>Pseudoalteromonas</taxon>
    </lineage>
</organism>
<comment type="caution">
    <text evidence="3">The sequence shown here is derived from an EMBL/GenBank/DDBJ whole genome shotgun (WGS) entry which is preliminary data.</text>
</comment>
<dbReference type="NCBIfam" id="TIGR01845">
    <property type="entry name" value="outer_NodT"/>
    <property type="match status" value="1"/>
</dbReference>
<accession>A0ABU8SZN6</accession>
<keyword evidence="2" id="KW-0732">Signal</keyword>
<protein>
    <submittedName>
        <fullName evidence="3">Efflux transporter outer membrane subunit</fullName>
    </submittedName>
</protein>
<dbReference type="PROSITE" id="PS51257">
    <property type="entry name" value="PROKAR_LIPOPROTEIN"/>
    <property type="match status" value="1"/>
</dbReference>
<evidence type="ECO:0000256" key="1">
    <source>
        <dbReference type="ARBA" id="ARBA00007613"/>
    </source>
</evidence>
<feature type="chain" id="PRO_5044958869" evidence="2">
    <location>
        <begin position="25"/>
        <end position="490"/>
    </location>
</feature>
<keyword evidence="2" id="KW-0564">Palmitate</keyword>
<proteinExistence type="inferred from homology"/>
<reference evidence="3 4" key="1">
    <citation type="submission" date="2023-01" db="EMBL/GenBank/DDBJ databases">
        <title>Trichodesmium-associated heterotrophic epibiont bacteria.</title>
        <authorList>
            <person name="Cleveland C.S."/>
            <person name="Webb E.A."/>
        </authorList>
    </citation>
    <scope>NUCLEOTIDE SEQUENCE [LARGE SCALE GENOMIC DNA]</scope>
    <source>
        <strain evidence="3 4">USCH2</strain>
    </source>
</reference>
<comment type="similarity">
    <text evidence="1 2">Belongs to the outer membrane factor (OMF) (TC 1.B.17) family.</text>
</comment>
<name>A0ABU8SZN6_9GAMM</name>
<dbReference type="Gene3D" id="2.20.200.10">
    <property type="entry name" value="Outer membrane efflux proteins (OEP)"/>
    <property type="match status" value="1"/>
</dbReference>
<keyword evidence="4" id="KW-1185">Reference proteome</keyword>
<keyword evidence="2" id="KW-0449">Lipoprotein</keyword>